<dbReference type="Proteomes" id="UP000247702">
    <property type="component" value="Unassembled WGS sequence"/>
</dbReference>
<gene>
    <name evidence="1" type="ORF">RclHR1_00680029</name>
</gene>
<accession>A0A2Z6S6G6</accession>
<dbReference type="EMBL" id="BEXD01004070">
    <property type="protein sequence ID" value="GBC06385.1"/>
    <property type="molecule type" value="Genomic_DNA"/>
</dbReference>
<evidence type="ECO:0000313" key="2">
    <source>
        <dbReference type="Proteomes" id="UP000247702"/>
    </source>
</evidence>
<reference evidence="1 2" key="1">
    <citation type="submission" date="2017-11" db="EMBL/GenBank/DDBJ databases">
        <title>The genome of Rhizophagus clarus HR1 reveals common genetic basis of auxotrophy among arbuscular mycorrhizal fungi.</title>
        <authorList>
            <person name="Kobayashi Y."/>
        </authorList>
    </citation>
    <scope>NUCLEOTIDE SEQUENCE [LARGE SCALE GENOMIC DNA]</scope>
    <source>
        <strain evidence="1 2">HR1</strain>
    </source>
</reference>
<comment type="caution">
    <text evidence="1">The sequence shown here is derived from an EMBL/GenBank/DDBJ whole genome shotgun (WGS) entry which is preliminary data.</text>
</comment>
<sequence length="176" mass="20086">MKLCNLISDPILPTCKKSRVFDRNLKINKNKRVNWLLLEILRPVISQLGLRFDLYFSLDASGCADKIDNNEVSDDEVNDDGINDDDEFNGNEISKEFKSIIVEFINAPIGNKDITESYPEAYHKSCLHDFTSKKVNEILENSEKLDEIMEIECLDYIVCDIKSLGSAISFLVSQEK</sequence>
<organism evidence="1 2">
    <name type="scientific">Rhizophagus clarus</name>
    <dbReference type="NCBI Taxonomy" id="94130"/>
    <lineage>
        <taxon>Eukaryota</taxon>
        <taxon>Fungi</taxon>
        <taxon>Fungi incertae sedis</taxon>
        <taxon>Mucoromycota</taxon>
        <taxon>Glomeromycotina</taxon>
        <taxon>Glomeromycetes</taxon>
        <taxon>Glomerales</taxon>
        <taxon>Glomeraceae</taxon>
        <taxon>Rhizophagus</taxon>
    </lineage>
</organism>
<name>A0A2Z6S6G6_9GLOM</name>
<keyword evidence="2" id="KW-1185">Reference proteome</keyword>
<protein>
    <submittedName>
        <fullName evidence="1">Uncharacterized protein</fullName>
    </submittedName>
</protein>
<dbReference type="AlphaFoldDB" id="A0A2Z6S6G6"/>
<proteinExistence type="predicted"/>
<evidence type="ECO:0000313" key="1">
    <source>
        <dbReference type="EMBL" id="GBC06385.1"/>
    </source>
</evidence>